<proteinExistence type="predicted"/>
<dbReference type="GO" id="GO:0005886">
    <property type="term" value="C:plasma membrane"/>
    <property type="evidence" value="ECO:0007669"/>
    <property type="project" value="TreeGrafter"/>
</dbReference>
<dbReference type="EMBL" id="MHOK01000019">
    <property type="protein sequence ID" value="OGZ61668.1"/>
    <property type="molecule type" value="Genomic_DNA"/>
</dbReference>
<sequence length="101" mass="11662">MHNLKKVPYKILNFFYLVVGFVLLVIGVAGLFLPVLPGIVLIIFSMGFIAKGSPRFHKWIEKKKLYQSLQSKRESMPKWLKLLGILFLMAMSIFMYIKILG</sequence>
<dbReference type="Proteomes" id="UP000176770">
    <property type="component" value="Unassembled WGS sequence"/>
</dbReference>
<dbReference type="STRING" id="1802165.A3F94_01825"/>
<feature type="transmembrane region" description="Helical" evidence="1">
    <location>
        <begin position="78"/>
        <end position="97"/>
    </location>
</feature>
<evidence type="ECO:0000256" key="1">
    <source>
        <dbReference type="SAM" id="Phobius"/>
    </source>
</evidence>
<feature type="transmembrane region" description="Helical" evidence="1">
    <location>
        <begin position="39"/>
        <end position="57"/>
    </location>
</feature>
<evidence type="ECO:0000313" key="3">
    <source>
        <dbReference type="Proteomes" id="UP000176770"/>
    </source>
</evidence>
<dbReference type="Pfam" id="PF04304">
    <property type="entry name" value="DUF454"/>
    <property type="match status" value="1"/>
</dbReference>
<evidence type="ECO:0008006" key="4">
    <source>
        <dbReference type="Google" id="ProtNLM"/>
    </source>
</evidence>
<name>A0A1G2HIF8_9BACT</name>
<dbReference type="AlphaFoldDB" id="A0A1G2HIF8"/>
<evidence type="ECO:0000313" key="2">
    <source>
        <dbReference type="EMBL" id="OGZ61668.1"/>
    </source>
</evidence>
<feature type="transmembrane region" description="Helical" evidence="1">
    <location>
        <begin position="12"/>
        <end position="33"/>
    </location>
</feature>
<keyword evidence="1" id="KW-1133">Transmembrane helix</keyword>
<dbReference type="PANTHER" id="PTHR35813:SF1">
    <property type="entry name" value="INNER MEMBRANE PROTEIN YBAN"/>
    <property type="match status" value="1"/>
</dbReference>
<keyword evidence="1" id="KW-0472">Membrane</keyword>
<comment type="caution">
    <text evidence="2">The sequence shown here is derived from an EMBL/GenBank/DDBJ whole genome shotgun (WGS) entry which is preliminary data.</text>
</comment>
<gene>
    <name evidence="2" type="ORF">A3F94_01825</name>
</gene>
<organism evidence="2 3">
    <name type="scientific">Candidatus Spechtbacteria bacterium RIFCSPLOWO2_12_FULL_38_22</name>
    <dbReference type="NCBI Taxonomy" id="1802165"/>
    <lineage>
        <taxon>Bacteria</taxon>
        <taxon>Candidatus Spechtiibacteriota</taxon>
    </lineage>
</organism>
<accession>A0A1G2HIF8</accession>
<dbReference type="InterPro" id="IPR007401">
    <property type="entry name" value="DUF454"/>
</dbReference>
<reference evidence="2 3" key="1">
    <citation type="journal article" date="2016" name="Nat. Commun.">
        <title>Thousands of microbial genomes shed light on interconnected biogeochemical processes in an aquifer system.</title>
        <authorList>
            <person name="Anantharaman K."/>
            <person name="Brown C.T."/>
            <person name="Hug L.A."/>
            <person name="Sharon I."/>
            <person name="Castelle C.J."/>
            <person name="Probst A.J."/>
            <person name="Thomas B.C."/>
            <person name="Singh A."/>
            <person name="Wilkins M.J."/>
            <person name="Karaoz U."/>
            <person name="Brodie E.L."/>
            <person name="Williams K.H."/>
            <person name="Hubbard S.S."/>
            <person name="Banfield J.F."/>
        </authorList>
    </citation>
    <scope>NUCLEOTIDE SEQUENCE [LARGE SCALE GENOMIC DNA]</scope>
</reference>
<protein>
    <recommendedName>
        <fullName evidence="4">DUF454 domain-containing protein</fullName>
    </recommendedName>
</protein>
<keyword evidence="1" id="KW-0812">Transmembrane</keyword>
<dbReference type="PANTHER" id="PTHR35813">
    <property type="entry name" value="INNER MEMBRANE PROTEIN YBAN"/>
    <property type="match status" value="1"/>
</dbReference>